<feature type="domain" description="Major capsid protein C-terminal" evidence="5">
    <location>
        <begin position="231"/>
        <end position="289"/>
    </location>
</feature>
<gene>
    <name evidence="7" type="ORF">Barrevirus22_1</name>
</gene>
<feature type="domain" description="Major capsid protein N-terminal" evidence="6">
    <location>
        <begin position="25"/>
        <end position="228"/>
    </location>
</feature>
<proteinExistence type="predicted"/>
<dbReference type="GO" id="GO:0005198">
    <property type="term" value="F:structural molecule activity"/>
    <property type="evidence" value="ECO:0007669"/>
    <property type="project" value="InterPro"/>
</dbReference>
<evidence type="ECO:0000256" key="3">
    <source>
        <dbReference type="ARBA" id="ARBA00022844"/>
    </source>
</evidence>
<dbReference type="Gene3D" id="2.70.9.20">
    <property type="entry name" value="Major capsid protein Vp54"/>
    <property type="match status" value="2"/>
</dbReference>
<evidence type="ECO:0000256" key="4">
    <source>
        <dbReference type="SAM" id="MobiDB-lite"/>
    </source>
</evidence>
<keyword evidence="3" id="KW-0946">Virion</keyword>
<evidence type="ECO:0000259" key="6">
    <source>
        <dbReference type="Pfam" id="PF16903"/>
    </source>
</evidence>
<dbReference type="Pfam" id="PF04451">
    <property type="entry name" value="Capsid_NCLDV"/>
    <property type="match status" value="2"/>
</dbReference>
<dbReference type="InterPro" id="IPR007542">
    <property type="entry name" value="MCP_C"/>
</dbReference>
<dbReference type="Gene3D" id="2.70.9.10">
    <property type="entry name" value="Adenovirus Type 2 Hexon, domain 4"/>
    <property type="match status" value="1"/>
</dbReference>
<dbReference type="InterPro" id="IPR016112">
    <property type="entry name" value="VP_dsDNA_II"/>
</dbReference>
<keyword evidence="2" id="KW-0167">Capsid protein</keyword>
<reference evidence="7" key="1">
    <citation type="submission" date="2018-10" db="EMBL/GenBank/DDBJ databases">
        <title>Hidden diversity of soil giant viruses.</title>
        <authorList>
            <person name="Schulz F."/>
            <person name="Alteio L."/>
            <person name="Goudeau D."/>
            <person name="Ryan E.M."/>
            <person name="Malmstrom R.R."/>
            <person name="Blanchard J."/>
            <person name="Woyke T."/>
        </authorList>
    </citation>
    <scope>NUCLEOTIDE SEQUENCE</scope>
    <source>
        <strain evidence="7">BAV1</strain>
    </source>
</reference>
<evidence type="ECO:0000256" key="2">
    <source>
        <dbReference type="ARBA" id="ARBA00022561"/>
    </source>
</evidence>
<dbReference type="SUPFAM" id="SSF49749">
    <property type="entry name" value="Group II dsDNA viruses VP"/>
    <property type="match status" value="3"/>
</dbReference>
<feature type="region of interest" description="Disordered" evidence="4">
    <location>
        <begin position="331"/>
        <end position="356"/>
    </location>
</feature>
<protein>
    <submittedName>
        <fullName evidence="7">NCLDV major capsid protein</fullName>
    </submittedName>
</protein>
<dbReference type="InterPro" id="IPR031654">
    <property type="entry name" value="Capsid_N"/>
</dbReference>
<accession>A0A3G4ZQT1</accession>
<dbReference type="EMBL" id="MK072019">
    <property type="protein sequence ID" value="AYV77235.1"/>
    <property type="molecule type" value="Genomic_DNA"/>
</dbReference>
<dbReference type="GO" id="GO:0019028">
    <property type="term" value="C:viral capsid"/>
    <property type="evidence" value="ECO:0007669"/>
    <property type="project" value="UniProtKB-KW"/>
</dbReference>
<comment type="subcellular location">
    <subcellularLocation>
        <location evidence="1">Virion</location>
    </subcellularLocation>
</comment>
<dbReference type="Pfam" id="PF16903">
    <property type="entry name" value="Capsid_N"/>
    <property type="match status" value="1"/>
</dbReference>
<organism evidence="7">
    <name type="scientific">Barrevirus sp</name>
    <dbReference type="NCBI Taxonomy" id="2487763"/>
    <lineage>
        <taxon>Viruses</taxon>
        <taxon>Varidnaviria</taxon>
        <taxon>Bamfordvirae</taxon>
        <taxon>Nucleocytoviricota</taxon>
        <taxon>Megaviricetes</taxon>
        <taxon>Imitervirales</taxon>
        <taxon>Mimiviridae</taxon>
        <taxon>Klosneuvirinae</taxon>
    </lineage>
</organism>
<feature type="domain" description="Major capsid protein C-terminal" evidence="5">
    <location>
        <begin position="475"/>
        <end position="595"/>
    </location>
</feature>
<feature type="compositionally biased region" description="Low complexity" evidence="4">
    <location>
        <begin position="338"/>
        <end position="356"/>
    </location>
</feature>
<sequence length="600" mass="67489">MAGGLMQLVAYGAQDVYLTGNPQITFFKVVYRRHTNFSMEAIEHTLNGNPNFGRKSTVTITRNGDLITQIYLMVRLDCVRPSAECGAKFAWVRRVGNALINSVEVEIGGSKIDKQYGVWLNIWYELAREGNNKECGYAKMVGDVPELTCYNSMPKPEYLLYVPLKFWFNRHVGLALPLIALQYHEVRLHFEFCQLENLIVANDEFLANNFKGLAMKDASVLVNYIYLDSEERKRFATVGHEYLIEQLQFTGEESVQTPTGKYKLDFNHPSKELIWAVKNGNYTTGKKFVYYTDRKWEHCLKKAAEKILRESIALLDTGACANAADDGYDGRDGRKGGKYNSSSASTTSSSRYNSSASSGAYSVISQDEKPVVGEWEEFLPETWGCTTNGKIRVKNESGCKALWVSTSTLKIGCYNLTDKICAEITVCDDAKCVEDVCINVMSTSLTVRDLSFPVDVIEDTRARADDPHVNMAHNFGVLINGKGNPVQYGLLQLNGHDRFDRREGAYFNYVQADEHHTNTPADGINMYSFALHPEQHQPTGSANLSRIDNTQLNLWFWDPTARAGLPCLNIFNPENKLYIFDLSYNVLRIMSGMGGCAYSN</sequence>
<dbReference type="InterPro" id="IPR038519">
    <property type="entry name" value="MCP_C_sf"/>
</dbReference>
<evidence type="ECO:0000256" key="1">
    <source>
        <dbReference type="ARBA" id="ARBA00004328"/>
    </source>
</evidence>
<evidence type="ECO:0000313" key="7">
    <source>
        <dbReference type="EMBL" id="AYV77235.1"/>
    </source>
</evidence>
<name>A0A3G4ZQT1_9VIRU</name>
<evidence type="ECO:0000259" key="5">
    <source>
        <dbReference type="Pfam" id="PF04451"/>
    </source>
</evidence>